<comment type="caution">
    <text evidence="1">The sequence shown here is derived from an EMBL/GenBank/DDBJ whole genome shotgun (WGS) entry which is preliminary data.</text>
</comment>
<evidence type="ECO:0000313" key="2">
    <source>
        <dbReference type="Proteomes" id="UP000676336"/>
    </source>
</evidence>
<gene>
    <name evidence="1" type="ORF">SMN809_LOCUS8795</name>
</gene>
<name>A0A8S2MFY4_9BILA</name>
<protein>
    <submittedName>
        <fullName evidence="1">Uncharacterized protein</fullName>
    </submittedName>
</protein>
<organism evidence="1 2">
    <name type="scientific">Rotaria magnacalcarata</name>
    <dbReference type="NCBI Taxonomy" id="392030"/>
    <lineage>
        <taxon>Eukaryota</taxon>
        <taxon>Metazoa</taxon>
        <taxon>Spiralia</taxon>
        <taxon>Gnathifera</taxon>
        <taxon>Rotifera</taxon>
        <taxon>Eurotatoria</taxon>
        <taxon>Bdelloidea</taxon>
        <taxon>Philodinida</taxon>
        <taxon>Philodinidae</taxon>
        <taxon>Rotaria</taxon>
    </lineage>
</organism>
<dbReference type="AlphaFoldDB" id="A0A8S2MFY4"/>
<dbReference type="EMBL" id="CAJOBI010002748">
    <property type="protein sequence ID" value="CAF3942474.1"/>
    <property type="molecule type" value="Genomic_DNA"/>
</dbReference>
<evidence type="ECO:0000313" key="1">
    <source>
        <dbReference type="EMBL" id="CAF3942474.1"/>
    </source>
</evidence>
<accession>A0A8S2MFY4</accession>
<sequence length="752" mass="85835">MGAARIIDQYFHYCKEMCSEFEPLGKSSLSTILDTRKVSTRKSLQGINYLAAEAGEAFDSLRKMIEDKVALCSDSERLIENLTRARFYLKSDCKVHVTRSSNIADHCCVYALSDPEEHNFAQDCDHEHDESYIECSILTNTLNEIERLIEETETDEELFDRALKNFRSYHLCRENLLDNLSNNEIYLNLDWAMKFLPVKSREPQSEFFGKRGISWHITVVMKNNASVEDENNTFDEDIDVLDDSKQISEHEMTDLSGENNDGNKCTQDSETVVAILNDVLCHVKQTDLQIKNAFIRSDKTGCYHSANTLVSVKQISEKAGIVIKRIGFCDPQGGKGPCDRYAVVIKSNVRRYLNENHNVATASELFEACHSYKGAKDVFALDGRIKNNEFKKRHRDEAMDVDDCDAPDDEPLQNSTKKKNIYACDVGQCCTAEFGKFGNYINHILIGKHRCTIENLSLKDTAMKMYHSKLEEHKFNTDTAFVCDIHRDSLLQHFYFTKAQRKCDTCLNVRKPLSYTKTDLRNITVSQAITLFEVFQLENLYGRMDISDKTEVTREILHKDAFKCLFDPESVCCKEDSMEDKDLDYQLPYDPSTGEEKSNEQITALNNFLSACDSKRKVNVTTSYKDLSHCVKLRYVSLIKLITRSTTLFIASDDADMLMNDSFKDVSSENSNIVVDGNFSQIMSGISEAYTSAESWQSRREILSIVAPKISLNLMQLFIPGLTGCRFSPALVRCKIWCQFKSRHNTEGYTTV</sequence>
<proteinExistence type="predicted"/>
<dbReference type="PANTHER" id="PTHR33845">
    <property type="entry name" value="C2H2-TYPE DOMAIN-CONTAINING PROTEIN"/>
    <property type="match status" value="1"/>
</dbReference>
<dbReference type="PANTHER" id="PTHR33845:SF1">
    <property type="entry name" value="C2H2-TYPE DOMAIN-CONTAINING PROTEIN"/>
    <property type="match status" value="1"/>
</dbReference>
<reference evidence="1" key="1">
    <citation type="submission" date="2021-02" db="EMBL/GenBank/DDBJ databases">
        <authorList>
            <person name="Nowell W R."/>
        </authorList>
    </citation>
    <scope>NUCLEOTIDE SEQUENCE</scope>
</reference>
<dbReference type="Proteomes" id="UP000676336">
    <property type="component" value="Unassembled WGS sequence"/>
</dbReference>